<keyword evidence="1 3" id="KW-0378">Hydrolase</keyword>
<keyword evidence="1" id="KW-0732">Signal</keyword>
<gene>
    <name evidence="3" type="ORF">GCM10009804_20630</name>
</gene>
<dbReference type="InterPro" id="IPR036434">
    <property type="entry name" value="Beta_cellobiohydrolase_sf"/>
</dbReference>
<accession>A0ABN2CU20</accession>
<organism evidence="3 4">
    <name type="scientific">Kribbella hippodromi</name>
    <dbReference type="NCBI Taxonomy" id="434347"/>
    <lineage>
        <taxon>Bacteria</taxon>
        <taxon>Bacillati</taxon>
        <taxon>Actinomycetota</taxon>
        <taxon>Actinomycetes</taxon>
        <taxon>Propionibacteriales</taxon>
        <taxon>Kribbellaceae</taxon>
        <taxon>Kribbella</taxon>
    </lineage>
</organism>
<dbReference type="PIRSF" id="PIRSF001100">
    <property type="entry name" value="Beta_cellobiohydrolase"/>
    <property type="match status" value="1"/>
</dbReference>
<name>A0ABN2CU20_9ACTN</name>
<sequence length="343" mass="35149">MPTSRLPHRTARSLTAGLLLTAALLAFGRPTPGLAEAGLPGTGLAGGERATAGPAEASGDPLKLTNGLYVDPASAAAAYARRHPEDTALASKIASRPSARWIGSWSGDAKAAVTAYTTAADRAGKLPVLVTDNLPGRQCGIGGGAATDAAYRNWITAVSDGIGARPAIVVLEPNALARLDCYPAAQWDGRIAMLKYAVGLLAAKNPNTWAYLDAGAVSSADPKEIARRLRLADVGKIRGFALNTADYFSTEQSTARGNQILAALGGGTHFVIDTSRNGNGSDGSACNPPARKLGAPPAAAPAPTDLHLWLRTPGESDGPCGLTPTLPTRTFSPLLAHHLITGT</sequence>
<dbReference type="Gene3D" id="3.20.20.40">
    <property type="entry name" value="1, 4-beta cellobiohydrolase"/>
    <property type="match status" value="1"/>
</dbReference>
<dbReference type="PANTHER" id="PTHR34876:SF4">
    <property type="entry name" value="1,4-BETA-D-GLUCAN CELLOBIOHYDROLASE C-RELATED"/>
    <property type="match status" value="1"/>
</dbReference>
<feature type="region of interest" description="Disordered" evidence="2">
    <location>
        <begin position="279"/>
        <end position="300"/>
    </location>
</feature>
<dbReference type="PANTHER" id="PTHR34876">
    <property type="match status" value="1"/>
</dbReference>
<keyword evidence="1" id="KW-0326">Glycosidase</keyword>
<evidence type="ECO:0000256" key="2">
    <source>
        <dbReference type="SAM" id="MobiDB-lite"/>
    </source>
</evidence>
<feature type="signal peptide" evidence="1">
    <location>
        <begin position="1"/>
        <end position="35"/>
    </location>
</feature>
<protein>
    <recommendedName>
        <fullName evidence="1">Glucanase</fullName>
        <ecNumber evidence="1">3.2.1.-</ecNumber>
    </recommendedName>
</protein>
<evidence type="ECO:0000256" key="1">
    <source>
        <dbReference type="RuleBase" id="RU361186"/>
    </source>
</evidence>
<evidence type="ECO:0000313" key="3">
    <source>
        <dbReference type="EMBL" id="GAA1563829.1"/>
    </source>
</evidence>
<feature type="compositionally biased region" description="Low complexity" evidence="2">
    <location>
        <begin position="288"/>
        <end position="300"/>
    </location>
</feature>
<keyword evidence="1" id="KW-0624">Polysaccharide degradation</keyword>
<dbReference type="InterPro" id="IPR016288">
    <property type="entry name" value="Beta_cellobiohydrolase"/>
</dbReference>
<dbReference type="SUPFAM" id="SSF51989">
    <property type="entry name" value="Glycosyl hydrolases family 6, cellulases"/>
    <property type="match status" value="1"/>
</dbReference>
<dbReference type="EMBL" id="BAAAPH010000005">
    <property type="protein sequence ID" value="GAA1563829.1"/>
    <property type="molecule type" value="Genomic_DNA"/>
</dbReference>
<evidence type="ECO:0000313" key="4">
    <source>
        <dbReference type="Proteomes" id="UP001501705"/>
    </source>
</evidence>
<dbReference type="RefSeq" id="WP_344233162.1">
    <property type="nucleotide sequence ID" value="NZ_BAAAPH010000005.1"/>
</dbReference>
<comment type="caution">
    <text evidence="3">The sequence shown here is derived from an EMBL/GenBank/DDBJ whole genome shotgun (WGS) entry which is preliminary data.</text>
</comment>
<dbReference type="PRINTS" id="PR00733">
    <property type="entry name" value="GLHYDRLASE6"/>
</dbReference>
<feature type="region of interest" description="Disordered" evidence="2">
    <location>
        <begin position="38"/>
        <end position="57"/>
    </location>
</feature>
<dbReference type="GO" id="GO:0016787">
    <property type="term" value="F:hydrolase activity"/>
    <property type="evidence" value="ECO:0007669"/>
    <property type="project" value="UniProtKB-KW"/>
</dbReference>
<proteinExistence type="inferred from homology"/>
<dbReference type="Pfam" id="PF01341">
    <property type="entry name" value="Glyco_hydro_6"/>
    <property type="match status" value="1"/>
</dbReference>
<keyword evidence="1" id="KW-0136">Cellulose degradation</keyword>
<keyword evidence="4" id="KW-1185">Reference proteome</keyword>
<dbReference type="EC" id="3.2.1.-" evidence="1"/>
<feature type="chain" id="PRO_5045010742" description="Glucanase" evidence="1">
    <location>
        <begin position="36"/>
        <end position="343"/>
    </location>
</feature>
<dbReference type="Proteomes" id="UP001501705">
    <property type="component" value="Unassembled WGS sequence"/>
</dbReference>
<reference evidence="3 4" key="1">
    <citation type="journal article" date="2019" name="Int. J. Syst. Evol. Microbiol.">
        <title>The Global Catalogue of Microorganisms (GCM) 10K type strain sequencing project: providing services to taxonomists for standard genome sequencing and annotation.</title>
        <authorList>
            <consortium name="The Broad Institute Genomics Platform"/>
            <consortium name="The Broad Institute Genome Sequencing Center for Infectious Disease"/>
            <person name="Wu L."/>
            <person name="Ma J."/>
        </authorList>
    </citation>
    <scope>NUCLEOTIDE SEQUENCE [LARGE SCALE GENOMIC DNA]</scope>
    <source>
        <strain evidence="3 4">JCM 15572</strain>
    </source>
</reference>
<keyword evidence="1" id="KW-0119">Carbohydrate metabolism</keyword>
<comment type="similarity">
    <text evidence="1">Belongs to the glycosyl hydrolase family 6.</text>
</comment>